<dbReference type="PANTHER" id="PTHR11717:SF7">
    <property type="entry name" value="LOW MOLECULAR WEIGHT PHOSPHOTYROSINE PROTEIN PHOSPHATASE"/>
    <property type="match status" value="1"/>
</dbReference>
<proteinExistence type="predicted"/>
<keyword evidence="3" id="KW-0378">Hydrolase</keyword>
<organism evidence="3 4">
    <name type="scientific">Candidatus Promineifilum breve</name>
    <dbReference type="NCBI Taxonomy" id="1806508"/>
    <lineage>
        <taxon>Bacteria</taxon>
        <taxon>Bacillati</taxon>
        <taxon>Chloroflexota</taxon>
        <taxon>Ardenticatenia</taxon>
        <taxon>Candidatus Promineifilales</taxon>
        <taxon>Candidatus Promineifilaceae</taxon>
        <taxon>Candidatus Promineifilum</taxon>
    </lineage>
</organism>
<dbReference type="PANTHER" id="PTHR11717">
    <property type="entry name" value="LOW MOLECULAR WEIGHT PROTEIN TYROSINE PHOSPHATASE"/>
    <property type="match status" value="1"/>
</dbReference>
<dbReference type="Pfam" id="PF01451">
    <property type="entry name" value="LMWPc"/>
    <property type="match status" value="1"/>
</dbReference>
<reference evidence="3" key="1">
    <citation type="submission" date="2016-01" db="EMBL/GenBank/DDBJ databases">
        <authorList>
            <person name="Mcilroy J.S."/>
            <person name="Karst M S."/>
            <person name="Albertsen M."/>
        </authorList>
    </citation>
    <scope>NUCLEOTIDE SEQUENCE</scope>
    <source>
        <strain evidence="3">Cfx-K</strain>
    </source>
</reference>
<dbReference type="AlphaFoldDB" id="A0A160T3C8"/>
<evidence type="ECO:0000259" key="2">
    <source>
        <dbReference type="SMART" id="SM00226"/>
    </source>
</evidence>
<dbReference type="Proteomes" id="UP000215027">
    <property type="component" value="Chromosome I"/>
</dbReference>
<dbReference type="InterPro" id="IPR023485">
    <property type="entry name" value="Ptyr_pPase"/>
</dbReference>
<evidence type="ECO:0000313" key="4">
    <source>
        <dbReference type="Proteomes" id="UP000215027"/>
    </source>
</evidence>
<evidence type="ECO:0000313" key="3">
    <source>
        <dbReference type="EMBL" id="CUS03125.2"/>
    </source>
</evidence>
<dbReference type="SMART" id="SM00226">
    <property type="entry name" value="LMWPc"/>
    <property type="match status" value="1"/>
</dbReference>
<dbReference type="KEGG" id="pbf:CFX0092_A1247"/>
<dbReference type="CDD" id="cd16343">
    <property type="entry name" value="LMWPTP"/>
    <property type="match status" value="1"/>
</dbReference>
<dbReference type="InterPro" id="IPR036196">
    <property type="entry name" value="Ptyr_pPase_sf"/>
</dbReference>
<name>A0A160T3C8_9CHLR</name>
<dbReference type="SUPFAM" id="SSF52788">
    <property type="entry name" value="Phosphotyrosine protein phosphatases I"/>
    <property type="match status" value="1"/>
</dbReference>
<feature type="domain" description="Phosphotyrosine protein phosphatase I" evidence="2">
    <location>
        <begin position="1"/>
        <end position="131"/>
    </location>
</feature>
<dbReference type="EC" id="3.1.3.48" evidence="1"/>
<accession>A0A160T3C8</accession>
<dbReference type="GO" id="GO:0004725">
    <property type="term" value="F:protein tyrosine phosphatase activity"/>
    <property type="evidence" value="ECO:0007669"/>
    <property type="project" value="UniProtKB-EC"/>
</dbReference>
<dbReference type="EMBL" id="LN890655">
    <property type="protein sequence ID" value="CUS03125.2"/>
    <property type="molecule type" value="Genomic_DNA"/>
</dbReference>
<evidence type="ECO:0000256" key="1">
    <source>
        <dbReference type="ARBA" id="ARBA00013064"/>
    </source>
</evidence>
<protein>
    <recommendedName>
        <fullName evidence="1">protein-tyrosine-phosphatase</fullName>
        <ecNumber evidence="1">3.1.3.48</ecNumber>
    </recommendedName>
</protein>
<keyword evidence="4" id="KW-1185">Reference proteome</keyword>
<gene>
    <name evidence="3" type="primary">yfkJ</name>
    <name evidence="3" type="ORF">CFX0092_A1247</name>
</gene>
<sequence>MAEAIFQRLVNQAGLTDQIQVDSAGTSAYHVGERSHPGTRRVLTHHGITYDGRARQIMPADLANGPTYFIAMDGENVEELRRRFGDVPRLHRLLDFATYANTHDVPDPYYSDNFDYVYRLVEDGCRGLLTTVRADERL</sequence>
<dbReference type="InterPro" id="IPR050438">
    <property type="entry name" value="LMW_PTPase"/>
</dbReference>
<dbReference type="Gene3D" id="3.40.50.2300">
    <property type="match status" value="1"/>
</dbReference>